<protein>
    <submittedName>
        <fullName evidence="2">Uncharacterized protein</fullName>
    </submittedName>
</protein>
<name>A0A8H4CCJ7_COLGL</name>
<organism evidence="2 3">
    <name type="scientific">Colletotrichum gloeosporioides</name>
    <name type="common">Anthracnose fungus</name>
    <name type="synonym">Glomerella cingulata</name>
    <dbReference type="NCBI Taxonomy" id="474922"/>
    <lineage>
        <taxon>Eukaryota</taxon>
        <taxon>Fungi</taxon>
        <taxon>Dikarya</taxon>
        <taxon>Ascomycota</taxon>
        <taxon>Pezizomycotina</taxon>
        <taxon>Sordariomycetes</taxon>
        <taxon>Hypocreomycetidae</taxon>
        <taxon>Glomerellales</taxon>
        <taxon>Glomerellaceae</taxon>
        <taxon>Colletotrichum</taxon>
        <taxon>Colletotrichum gloeosporioides species complex</taxon>
    </lineage>
</organism>
<dbReference type="RefSeq" id="XP_045260604.1">
    <property type="nucleotide sequence ID" value="XM_045414482.1"/>
</dbReference>
<comment type="caution">
    <text evidence="2">The sequence shown here is derived from an EMBL/GenBank/DDBJ whole genome shotgun (WGS) entry which is preliminary data.</text>
</comment>
<dbReference type="Proteomes" id="UP000613401">
    <property type="component" value="Unassembled WGS sequence"/>
</dbReference>
<reference evidence="2" key="2">
    <citation type="submission" date="2020-03" db="EMBL/GenBank/DDBJ databases">
        <authorList>
            <person name="Fu F.-F."/>
            <person name="Chen J."/>
        </authorList>
    </citation>
    <scope>NUCLEOTIDE SEQUENCE</scope>
    <source>
        <strain evidence="2">Lc1</strain>
    </source>
</reference>
<feature type="compositionally biased region" description="Polar residues" evidence="1">
    <location>
        <begin position="162"/>
        <end position="178"/>
    </location>
</feature>
<proteinExistence type="predicted"/>
<feature type="region of interest" description="Disordered" evidence="1">
    <location>
        <begin position="162"/>
        <end position="201"/>
    </location>
</feature>
<evidence type="ECO:0000313" key="3">
    <source>
        <dbReference type="Proteomes" id="UP000613401"/>
    </source>
</evidence>
<evidence type="ECO:0000313" key="2">
    <source>
        <dbReference type="EMBL" id="KAF3801445.1"/>
    </source>
</evidence>
<sequence length="331" mass="37015">MAEALGLASGVIAVVDMATKVGGASIKLKRLWDEVNEVPSVLLEKAELVQGWDELFEQAELQLATQTLPALVNNKMLLQKSAKKARCILAELQVMIDGFLEQSTIGRRYRRKVGSTKVVLRKSEVKALDEKLDEALTQFQMAQSLYTMATLMHNPILSIESQSPHLSESPKNQGTSDPSIAHSDSGDESADDKVTHTTSEPHVNFSVSASRTVVGKAHFTLGSLSGFQFSLRTPDWLSSSVYCVVASKSIRGWDLHLRAYEVVPDFRTTGLIDHFISDDALAIFKFLEKNSSWAKEPKDPRTVERERLHEWQNEELPPLIWSEYRKIRPPV</sequence>
<accession>A0A8H4CCJ7</accession>
<evidence type="ECO:0000256" key="1">
    <source>
        <dbReference type="SAM" id="MobiDB-lite"/>
    </source>
</evidence>
<dbReference type="EMBL" id="WVTB01000066">
    <property type="protein sequence ID" value="KAF3801445.1"/>
    <property type="molecule type" value="Genomic_DNA"/>
</dbReference>
<dbReference type="GeneID" id="69021768"/>
<keyword evidence="3" id="KW-1185">Reference proteome</keyword>
<dbReference type="AlphaFoldDB" id="A0A8H4CCJ7"/>
<gene>
    <name evidence="2" type="ORF">GCG54_00014659</name>
</gene>
<reference evidence="2" key="1">
    <citation type="journal article" date="2020" name="Phytopathology">
        <title>Genome sequence and comparative analysis of Colletotrichum gloeosporioides isolated from Liriodendron leaves.</title>
        <authorList>
            <person name="Fu F.F."/>
            <person name="Hao Z."/>
            <person name="Wang P."/>
            <person name="Lu Y."/>
            <person name="Xue L.J."/>
            <person name="Wei G."/>
            <person name="Tian Y."/>
            <person name="Baishi H."/>
            <person name="Xu H."/>
            <person name="Shi J."/>
            <person name="Cheng T."/>
            <person name="Wang G."/>
            <person name="Yi Y."/>
            <person name="Chen J."/>
        </authorList>
    </citation>
    <scope>NUCLEOTIDE SEQUENCE</scope>
    <source>
        <strain evidence="2">Lc1</strain>
    </source>
</reference>